<evidence type="ECO:0000313" key="5">
    <source>
        <dbReference type="EMBL" id="CAE7191839.1"/>
    </source>
</evidence>
<dbReference type="InterPro" id="IPR035979">
    <property type="entry name" value="RBD_domain_sf"/>
</dbReference>
<dbReference type="SUPFAM" id="SSF54928">
    <property type="entry name" value="RNA-binding domain, RBD"/>
    <property type="match status" value="1"/>
</dbReference>
<dbReference type="GO" id="GO:0000785">
    <property type="term" value="C:chromatin"/>
    <property type="evidence" value="ECO:0007669"/>
    <property type="project" value="TreeGrafter"/>
</dbReference>
<evidence type="ECO:0000256" key="3">
    <source>
        <dbReference type="PROSITE-ProRule" id="PRU00176"/>
    </source>
</evidence>
<evidence type="ECO:0000256" key="1">
    <source>
        <dbReference type="ARBA" id="ARBA00004123"/>
    </source>
</evidence>
<evidence type="ECO:0000256" key="2">
    <source>
        <dbReference type="ARBA" id="ARBA00023242"/>
    </source>
</evidence>
<protein>
    <submittedName>
        <fullName evidence="5">RBG1 protein</fullName>
    </submittedName>
</protein>
<dbReference type="PANTHER" id="PTHR48033:SF10">
    <property type="entry name" value="RNA-BINDING PROTEIN SQUID"/>
    <property type="match status" value="1"/>
</dbReference>
<dbReference type="CDD" id="cd00590">
    <property type="entry name" value="RRM_SF"/>
    <property type="match status" value="1"/>
</dbReference>
<evidence type="ECO:0000313" key="6">
    <source>
        <dbReference type="Proteomes" id="UP000604046"/>
    </source>
</evidence>
<dbReference type="OrthoDB" id="762982at2759"/>
<dbReference type="Proteomes" id="UP000604046">
    <property type="component" value="Unassembled WGS sequence"/>
</dbReference>
<name>A0A812IX31_9DINO</name>
<sequence length="123" mass="12865">MAAGKGTGKGATLFVGSLPRTATRESIAACFRQFGDVVDVQLKLAADGLCKGFAFVTFKEGDSALRVLDNYHHNSLDGQWVDCQVAGSKGKGSAVADTTPARQTLVRIVKSVFDPKALGCVSS</sequence>
<keyword evidence="3" id="KW-0694">RNA-binding</keyword>
<dbReference type="PANTHER" id="PTHR48033">
    <property type="entry name" value="RNA-BINDING (RRM/RBD/RNP MOTIFS) FAMILY PROTEIN"/>
    <property type="match status" value="1"/>
</dbReference>
<dbReference type="GO" id="GO:0005654">
    <property type="term" value="C:nucleoplasm"/>
    <property type="evidence" value="ECO:0007669"/>
    <property type="project" value="TreeGrafter"/>
</dbReference>
<proteinExistence type="predicted"/>
<feature type="domain" description="RRM" evidence="4">
    <location>
        <begin position="11"/>
        <end position="88"/>
    </location>
</feature>
<dbReference type="GO" id="GO:0003723">
    <property type="term" value="F:RNA binding"/>
    <property type="evidence" value="ECO:0007669"/>
    <property type="project" value="UniProtKB-UniRule"/>
</dbReference>
<keyword evidence="2" id="KW-0539">Nucleus</keyword>
<dbReference type="InterPro" id="IPR012677">
    <property type="entry name" value="Nucleotide-bd_a/b_plait_sf"/>
</dbReference>
<comment type="subcellular location">
    <subcellularLocation>
        <location evidence="1">Nucleus</location>
    </subcellularLocation>
</comment>
<dbReference type="GO" id="GO:0010468">
    <property type="term" value="P:regulation of gene expression"/>
    <property type="evidence" value="ECO:0007669"/>
    <property type="project" value="TreeGrafter"/>
</dbReference>
<dbReference type="PROSITE" id="PS50102">
    <property type="entry name" value="RRM"/>
    <property type="match status" value="1"/>
</dbReference>
<dbReference type="EMBL" id="CAJNDS010000319">
    <property type="protein sequence ID" value="CAE7191839.1"/>
    <property type="molecule type" value="Genomic_DNA"/>
</dbReference>
<evidence type="ECO:0000259" key="4">
    <source>
        <dbReference type="PROSITE" id="PS50102"/>
    </source>
</evidence>
<accession>A0A812IX31</accession>
<gene>
    <name evidence="5" type="primary">RBG1</name>
    <name evidence="5" type="ORF">SNAT2548_LOCUS5081</name>
</gene>
<dbReference type="SMART" id="SM00360">
    <property type="entry name" value="RRM"/>
    <property type="match status" value="1"/>
</dbReference>
<keyword evidence="6" id="KW-1185">Reference proteome</keyword>
<dbReference type="Pfam" id="PF00076">
    <property type="entry name" value="RRM_1"/>
    <property type="match status" value="1"/>
</dbReference>
<dbReference type="Gene3D" id="3.30.70.330">
    <property type="match status" value="1"/>
</dbReference>
<comment type="caution">
    <text evidence="5">The sequence shown here is derived from an EMBL/GenBank/DDBJ whole genome shotgun (WGS) entry which is preliminary data.</text>
</comment>
<dbReference type="AlphaFoldDB" id="A0A812IX31"/>
<reference evidence="5" key="1">
    <citation type="submission" date="2021-02" db="EMBL/GenBank/DDBJ databases">
        <authorList>
            <person name="Dougan E. K."/>
            <person name="Rhodes N."/>
            <person name="Thang M."/>
            <person name="Chan C."/>
        </authorList>
    </citation>
    <scope>NUCLEOTIDE SEQUENCE</scope>
</reference>
<organism evidence="5 6">
    <name type="scientific">Symbiodinium natans</name>
    <dbReference type="NCBI Taxonomy" id="878477"/>
    <lineage>
        <taxon>Eukaryota</taxon>
        <taxon>Sar</taxon>
        <taxon>Alveolata</taxon>
        <taxon>Dinophyceae</taxon>
        <taxon>Suessiales</taxon>
        <taxon>Symbiodiniaceae</taxon>
        <taxon>Symbiodinium</taxon>
    </lineage>
</organism>
<dbReference type="InterPro" id="IPR000504">
    <property type="entry name" value="RRM_dom"/>
</dbReference>